<dbReference type="Pfam" id="PF12682">
    <property type="entry name" value="Flavodoxin_4"/>
    <property type="match status" value="1"/>
</dbReference>
<feature type="domain" description="Flavodoxin-like" evidence="4">
    <location>
        <begin position="48"/>
        <end position="211"/>
    </location>
</feature>
<dbReference type="GO" id="GO:0009055">
    <property type="term" value="F:electron transfer activity"/>
    <property type="evidence" value="ECO:0007669"/>
    <property type="project" value="InterPro"/>
</dbReference>
<organism evidence="5 6">
    <name type="scientific">Aeromonas enteropelogenes</name>
    <name type="common">Aeromonas trota</name>
    <dbReference type="NCBI Taxonomy" id="29489"/>
    <lineage>
        <taxon>Bacteria</taxon>
        <taxon>Pseudomonadati</taxon>
        <taxon>Pseudomonadota</taxon>
        <taxon>Gammaproteobacteria</taxon>
        <taxon>Aeromonadales</taxon>
        <taxon>Aeromonadaceae</taxon>
        <taxon>Aeromonas</taxon>
    </lineage>
</organism>
<dbReference type="AlphaFoldDB" id="A0A175VJ90"/>
<reference evidence="5 6" key="1">
    <citation type="submission" date="2016-02" db="EMBL/GenBank/DDBJ databases">
        <title>Draft genome sequence of Aeromonas trota strain 1999lcr isolated from cerebrospinal fluid (CSF).</title>
        <authorList>
            <person name="Dallagassa C.B."/>
            <person name="Prediger K.C."/>
            <person name="Weiss V.A."/>
            <person name="Assis F.E."/>
            <person name="Baura V."/>
            <person name="Cruz L.M."/>
            <person name="Souza E.M."/>
            <person name="Pedrosa F.O."/>
            <person name="Fadel-Picheth C.M."/>
        </authorList>
    </citation>
    <scope>NUCLEOTIDE SEQUENCE [LARGE SCALE GENOMIC DNA]</scope>
    <source>
        <strain evidence="5 6">1999lcr</strain>
    </source>
</reference>
<keyword evidence="2" id="KW-0285">Flavoprotein</keyword>
<accession>A0A175VJ90</accession>
<dbReference type="PANTHER" id="PTHR39201">
    <property type="entry name" value="EXPORTED PROTEIN-RELATED"/>
    <property type="match status" value="1"/>
</dbReference>
<evidence type="ECO:0000256" key="1">
    <source>
        <dbReference type="ARBA" id="ARBA00001917"/>
    </source>
</evidence>
<dbReference type="InterPro" id="IPR008254">
    <property type="entry name" value="Flavodoxin/NO_synth"/>
</dbReference>
<dbReference type="InterPro" id="IPR029039">
    <property type="entry name" value="Flavoprotein-like_sf"/>
</dbReference>
<evidence type="ECO:0000313" key="6">
    <source>
        <dbReference type="Proteomes" id="UP000078435"/>
    </source>
</evidence>
<evidence type="ECO:0000256" key="3">
    <source>
        <dbReference type="ARBA" id="ARBA00022643"/>
    </source>
</evidence>
<dbReference type="GO" id="GO:0010181">
    <property type="term" value="F:FMN binding"/>
    <property type="evidence" value="ECO:0007669"/>
    <property type="project" value="InterPro"/>
</dbReference>
<evidence type="ECO:0000313" key="5">
    <source>
        <dbReference type="EMBL" id="KXU80580.1"/>
    </source>
</evidence>
<gene>
    <name evidence="5" type="ORF">LCR_10805</name>
</gene>
<dbReference type="Gene3D" id="3.40.50.360">
    <property type="match status" value="1"/>
</dbReference>
<keyword evidence="3" id="KW-0288">FMN</keyword>
<evidence type="ECO:0000259" key="4">
    <source>
        <dbReference type="PROSITE" id="PS50902"/>
    </source>
</evidence>
<dbReference type="Proteomes" id="UP000078435">
    <property type="component" value="Unassembled WGS sequence"/>
</dbReference>
<dbReference type="PROSITE" id="PS50902">
    <property type="entry name" value="FLAVODOXIN_LIKE"/>
    <property type="match status" value="1"/>
</dbReference>
<dbReference type="InterPro" id="IPR001226">
    <property type="entry name" value="Flavodoxin_CS"/>
</dbReference>
<proteinExistence type="predicted"/>
<comment type="caution">
    <text evidence="5">The sequence shown here is derived from an EMBL/GenBank/DDBJ whole genome shotgun (WGS) entry which is preliminary data.</text>
</comment>
<evidence type="ECO:0000256" key="2">
    <source>
        <dbReference type="ARBA" id="ARBA00022630"/>
    </source>
</evidence>
<dbReference type="EMBL" id="JMGO02000003">
    <property type="protein sequence ID" value="KXU80580.1"/>
    <property type="molecule type" value="Genomic_DNA"/>
</dbReference>
<dbReference type="PANTHER" id="PTHR39201:SF1">
    <property type="entry name" value="FLAVODOXIN-LIKE DOMAIN-CONTAINING PROTEIN"/>
    <property type="match status" value="1"/>
</dbReference>
<sequence length="211" mass="23082">MNWVFITLGALAAAVVVVLLAVSFIERRQAYELAGVEADSPQVASPRTAVVYFSRSGNTALAARHLANRLGARLFALDAPAYRLGPGGLVQALGDANALKHAPEALPDIVPRTLDLTPFDTVWLGSPVWLYSPAPPIWAFVEHNRFDGKDVVLFNTYNSHLGEEHIEALKAKVMARGAKSFAHRHVLRGRMTRQLTPDQMVAAIDDWLPKP</sequence>
<protein>
    <recommendedName>
        <fullName evidence="4">Flavodoxin-like domain-containing protein</fullName>
    </recommendedName>
</protein>
<dbReference type="SUPFAM" id="SSF52218">
    <property type="entry name" value="Flavoproteins"/>
    <property type="match status" value="1"/>
</dbReference>
<comment type="cofactor">
    <cofactor evidence="1">
        <name>FMN</name>
        <dbReference type="ChEBI" id="CHEBI:58210"/>
    </cofactor>
</comment>
<name>A0A175VJ90_AEREN</name>
<dbReference type="OrthoDB" id="9806505at2"/>
<dbReference type="PROSITE" id="PS00201">
    <property type="entry name" value="FLAVODOXIN"/>
    <property type="match status" value="1"/>
</dbReference>